<comment type="caution">
    <text evidence="2">The sequence shown here is derived from an EMBL/GenBank/DDBJ whole genome shotgun (WGS) entry which is preliminary data.</text>
</comment>
<dbReference type="PROSITE" id="PS51257">
    <property type="entry name" value="PROKAR_LIPOPROTEIN"/>
    <property type="match status" value="1"/>
</dbReference>
<evidence type="ECO:0008006" key="4">
    <source>
        <dbReference type="Google" id="ProtNLM"/>
    </source>
</evidence>
<keyword evidence="1" id="KW-0732">Signal</keyword>
<evidence type="ECO:0000313" key="3">
    <source>
        <dbReference type="Proteomes" id="UP000318422"/>
    </source>
</evidence>
<organism evidence="2 3">
    <name type="scientific">Zoogloea ramigera</name>
    <dbReference type="NCBI Taxonomy" id="350"/>
    <lineage>
        <taxon>Bacteria</taxon>
        <taxon>Pseudomonadati</taxon>
        <taxon>Pseudomonadota</taxon>
        <taxon>Betaproteobacteria</taxon>
        <taxon>Rhodocyclales</taxon>
        <taxon>Zoogloeaceae</taxon>
        <taxon>Zoogloea</taxon>
    </lineage>
</organism>
<protein>
    <recommendedName>
        <fullName evidence="4">Lipoprotein</fullName>
    </recommendedName>
</protein>
<accession>A0A4Y4CRB0</accession>
<keyword evidence="3" id="KW-1185">Reference proteome</keyword>
<dbReference type="Proteomes" id="UP000318422">
    <property type="component" value="Unassembled WGS sequence"/>
</dbReference>
<dbReference type="OrthoDB" id="9801086at2"/>
<gene>
    <name evidence="2" type="ORF">ZRA01_15240</name>
</gene>
<sequence>MKSRTARTRVLSISAAFALTACGGGSGGAASVDATQPVEVVVDGVAQISAARLGGVLGAVPVEPLSTAEQTSLMFMREEERLAPAKYAAIVGG</sequence>
<feature type="signal peptide" evidence="1">
    <location>
        <begin position="1"/>
        <end position="23"/>
    </location>
</feature>
<feature type="chain" id="PRO_5021306820" description="Lipoprotein" evidence="1">
    <location>
        <begin position="24"/>
        <end position="93"/>
    </location>
</feature>
<proteinExistence type="predicted"/>
<dbReference type="EMBL" id="BJNV01000020">
    <property type="protein sequence ID" value="GEC95451.1"/>
    <property type="molecule type" value="Genomic_DNA"/>
</dbReference>
<dbReference type="RefSeq" id="WP_141350952.1">
    <property type="nucleotide sequence ID" value="NZ_BJNV01000020.1"/>
</dbReference>
<evidence type="ECO:0000313" key="2">
    <source>
        <dbReference type="EMBL" id="GEC95451.1"/>
    </source>
</evidence>
<evidence type="ECO:0000256" key="1">
    <source>
        <dbReference type="SAM" id="SignalP"/>
    </source>
</evidence>
<dbReference type="AlphaFoldDB" id="A0A4Y4CRB0"/>
<name>A0A4Y4CRB0_ZOORA</name>
<reference evidence="2 3" key="1">
    <citation type="submission" date="2019-06" db="EMBL/GenBank/DDBJ databases">
        <title>Whole genome shotgun sequence of Zoogloea ramigera NBRC 15342.</title>
        <authorList>
            <person name="Hosoyama A."/>
            <person name="Uohara A."/>
            <person name="Ohji S."/>
            <person name="Ichikawa N."/>
        </authorList>
    </citation>
    <scope>NUCLEOTIDE SEQUENCE [LARGE SCALE GENOMIC DNA]</scope>
    <source>
        <strain evidence="2 3">NBRC 15342</strain>
    </source>
</reference>